<dbReference type="GeneID" id="5482204"/>
<sequence>MATHKERESELDRKLENELGVKPSWIGNGELKDKDLESFKPILNPTGQHISIREWVTDCSKARCVRGREVDGERERGLTLISAVEYVTTLGEIIFCERWWRSSEVLKLFWVWQDENLCEAIVGFRPAIIGPENEPKKVFLRVSTKAFQ</sequence>
<dbReference type="AlphaFoldDB" id="A7F5K1"/>
<name>A7F5K1_SCLS1</name>
<dbReference type="RefSeq" id="XP_001586301.1">
    <property type="nucleotide sequence ID" value="XM_001586251.1"/>
</dbReference>
<dbReference type="EMBL" id="CH476642">
    <property type="protein sequence ID" value="EDN98022.1"/>
    <property type="molecule type" value="Genomic_DNA"/>
</dbReference>
<reference evidence="2" key="1">
    <citation type="journal article" date="2011" name="PLoS Genet.">
        <title>Genomic analysis of the necrotrophic fungal pathogens Sclerotinia sclerotiorum and Botrytis cinerea.</title>
        <authorList>
            <person name="Amselem J."/>
            <person name="Cuomo C.A."/>
            <person name="van Kan J.A."/>
            <person name="Viaud M."/>
            <person name="Benito E.P."/>
            <person name="Couloux A."/>
            <person name="Coutinho P.M."/>
            <person name="de Vries R.P."/>
            <person name="Dyer P.S."/>
            <person name="Fillinger S."/>
            <person name="Fournier E."/>
            <person name="Gout L."/>
            <person name="Hahn M."/>
            <person name="Kohn L."/>
            <person name="Lapalu N."/>
            <person name="Plummer K.M."/>
            <person name="Pradier J.M."/>
            <person name="Quevillon E."/>
            <person name="Sharon A."/>
            <person name="Simon A."/>
            <person name="ten Have A."/>
            <person name="Tudzynski B."/>
            <person name="Tudzynski P."/>
            <person name="Wincker P."/>
            <person name="Andrew M."/>
            <person name="Anthouard V."/>
            <person name="Beever R.E."/>
            <person name="Beffa R."/>
            <person name="Benoit I."/>
            <person name="Bouzid O."/>
            <person name="Brault B."/>
            <person name="Chen Z."/>
            <person name="Choquer M."/>
            <person name="Collemare J."/>
            <person name="Cotton P."/>
            <person name="Danchin E.G."/>
            <person name="Da Silva C."/>
            <person name="Gautier A."/>
            <person name="Giraud C."/>
            <person name="Giraud T."/>
            <person name="Gonzalez C."/>
            <person name="Grossetete S."/>
            <person name="Guldener U."/>
            <person name="Henrissat B."/>
            <person name="Howlett B.J."/>
            <person name="Kodira C."/>
            <person name="Kretschmer M."/>
            <person name="Lappartient A."/>
            <person name="Leroch M."/>
            <person name="Levis C."/>
            <person name="Mauceli E."/>
            <person name="Neuveglise C."/>
            <person name="Oeser B."/>
            <person name="Pearson M."/>
            <person name="Poulain J."/>
            <person name="Poussereau N."/>
            <person name="Quesneville H."/>
            <person name="Rascle C."/>
            <person name="Schumacher J."/>
            <person name="Segurens B."/>
            <person name="Sexton A."/>
            <person name="Silva E."/>
            <person name="Sirven C."/>
            <person name="Soanes D.M."/>
            <person name="Talbot N.J."/>
            <person name="Templeton M."/>
            <person name="Yandava C."/>
            <person name="Yarden O."/>
            <person name="Zeng Q."/>
            <person name="Rollins J.A."/>
            <person name="Lebrun M.H."/>
            <person name="Dickman M."/>
        </authorList>
    </citation>
    <scope>NUCLEOTIDE SEQUENCE [LARGE SCALE GENOMIC DNA]</scope>
    <source>
        <strain evidence="2">ATCC 18683 / 1980 / Ss-1</strain>
    </source>
</reference>
<accession>A7F5K1</accession>
<organism evidence="1 2">
    <name type="scientific">Sclerotinia sclerotiorum (strain ATCC 18683 / 1980 / Ss-1)</name>
    <name type="common">White mold</name>
    <name type="synonym">Whetzelinia sclerotiorum</name>
    <dbReference type="NCBI Taxonomy" id="665079"/>
    <lineage>
        <taxon>Eukaryota</taxon>
        <taxon>Fungi</taxon>
        <taxon>Dikarya</taxon>
        <taxon>Ascomycota</taxon>
        <taxon>Pezizomycotina</taxon>
        <taxon>Leotiomycetes</taxon>
        <taxon>Helotiales</taxon>
        <taxon>Sclerotiniaceae</taxon>
        <taxon>Sclerotinia</taxon>
    </lineage>
</organism>
<proteinExistence type="predicted"/>
<evidence type="ECO:0000313" key="2">
    <source>
        <dbReference type="Proteomes" id="UP000001312"/>
    </source>
</evidence>
<dbReference type="Proteomes" id="UP000001312">
    <property type="component" value="Unassembled WGS sequence"/>
</dbReference>
<dbReference type="KEGG" id="ssl:SS1G_12879"/>
<evidence type="ECO:0000313" key="1">
    <source>
        <dbReference type="EMBL" id="EDN98022.1"/>
    </source>
</evidence>
<keyword evidence="2" id="KW-1185">Reference proteome</keyword>
<protein>
    <submittedName>
        <fullName evidence="1">Uncharacterized protein</fullName>
    </submittedName>
</protein>
<gene>
    <name evidence="1" type="ORF">SS1G_12879</name>
</gene>
<dbReference type="InParanoid" id="A7F5K1"/>